<evidence type="ECO:0000256" key="3">
    <source>
        <dbReference type="ARBA" id="ARBA00022833"/>
    </source>
</evidence>
<sequence>MIGEYGYYKKAVIKMNGRYGHRYVCSSFVRTKCKAYVHVSNDDYIMKVAGEHSHPPTNYVKTSKGGTRLLMIGEYACHKKGVIKKNGRHGHRYMCSSFVRTKCKAYVHVSNDDFIMKVAGEHSHSPTKYIMTSVGGAKLLMIGEYTYYKRQPVVNCNGSRVLRYVCSRYGTAKCKAYAHVSDHGVIFKTANEHNHPPTKYLLMIGEYTYKKREVVKRNGCHARRYVCSRYNVAKCKAYAHVSDHGFIFKLANVHNHFPPKYVQTSTQYITLSSGAQLLMIGEYSYKKREVVKGNGCHARRYVCSRCIATKCKAYAHVSEHGLILKTANEHNHIPTKYVYTSTQYITVSSGAKLLMIGEFTFRKGAVVKRKAYGCHARRYVCSRCDTTKCKAYAHVSDQTQYITLSSSGAKLLVIGEYTYKKRAAVKGNSCVRYGCTRCDTIKCKAYAHVSNHGLIVKTANEHNHPPYKYVKTSIAAQFITLASNGAKLLMIGEFTYYKTSVRIKDVLASYRYVCSRYKRMRCKAYAHVSHDGFIKKIVDEHNHAPTKYLQTSTVQYITLTNGARLLMINEYTYFKHSALASHNGAGAGGYRYNCSCSKRRKCKAYVHVTTDNNIIKCRYTHTHLPTQYQEQCHTPRWFSLHVLQRLQQGMSRVCARQRAGCCHLGRRCTHPSADQVPQ</sequence>
<dbReference type="AlphaFoldDB" id="A0A0L7LG90"/>
<keyword evidence="2" id="KW-0863">Zinc-finger</keyword>
<evidence type="ECO:0000313" key="6">
    <source>
        <dbReference type="Proteomes" id="UP000037510"/>
    </source>
</evidence>
<feature type="domain" description="FLYWCH-type" evidence="4">
    <location>
        <begin position="557"/>
        <end position="623"/>
    </location>
</feature>
<protein>
    <recommendedName>
        <fullName evidence="4">FLYWCH-type domain-containing protein</fullName>
    </recommendedName>
</protein>
<comment type="caution">
    <text evidence="5">The sequence shown here is derived from an EMBL/GenBank/DDBJ whole genome shotgun (WGS) entry which is preliminary data.</text>
</comment>
<keyword evidence="6" id="KW-1185">Reference proteome</keyword>
<gene>
    <name evidence="5" type="ORF">OBRU01_03946</name>
</gene>
<reference evidence="5 6" key="1">
    <citation type="journal article" date="2015" name="Genome Biol. Evol.">
        <title>The genome of winter moth (Operophtera brumata) provides a genomic perspective on sexual dimorphism and phenology.</title>
        <authorList>
            <person name="Derks M.F."/>
            <person name="Smit S."/>
            <person name="Salis L."/>
            <person name="Schijlen E."/>
            <person name="Bossers A."/>
            <person name="Mateman C."/>
            <person name="Pijl A.S."/>
            <person name="de Ridder D."/>
            <person name="Groenen M.A."/>
            <person name="Visser M.E."/>
            <person name="Megens H.J."/>
        </authorList>
    </citation>
    <scope>NUCLEOTIDE SEQUENCE [LARGE SCALE GENOMIC DNA]</scope>
    <source>
        <strain evidence="5">WM2013NL</strain>
        <tissue evidence="5">Head and thorax</tissue>
    </source>
</reference>
<dbReference type="Gene3D" id="2.20.25.240">
    <property type="match status" value="8"/>
</dbReference>
<keyword evidence="3" id="KW-0862">Zinc</keyword>
<evidence type="ECO:0000313" key="5">
    <source>
        <dbReference type="EMBL" id="KOB74425.1"/>
    </source>
</evidence>
<organism evidence="5 6">
    <name type="scientific">Operophtera brumata</name>
    <name type="common">Winter moth</name>
    <name type="synonym">Phalaena brumata</name>
    <dbReference type="NCBI Taxonomy" id="104452"/>
    <lineage>
        <taxon>Eukaryota</taxon>
        <taxon>Metazoa</taxon>
        <taxon>Ecdysozoa</taxon>
        <taxon>Arthropoda</taxon>
        <taxon>Hexapoda</taxon>
        <taxon>Insecta</taxon>
        <taxon>Pterygota</taxon>
        <taxon>Neoptera</taxon>
        <taxon>Endopterygota</taxon>
        <taxon>Lepidoptera</taxon>
        <taxon>Glossata</taxon>
        <taxon>Ditrysia</taxon>
        <taxon>Geometroidea</taxon>
        <taxon>Geometridae</taxon>
        <taxon>Larentiinae</taxon>
        <taxon>Operophtera</taxon>
    </lineage>
</organism>
<evidence type="ECO:0000256" key="2">
    <source>
        <dbReference type="ARBA" id="ARBA00022771"/>
    </source>
</evidence>
<dbReference type="EMBL" id="JTDY01001243">
    <property type="protein sequence ID" value="KOB74425.1"/>
    <property type="molecule type" value="Genomic_DNA"/>
</dbReference>
<dbReference type="Pfam" id="PF04500">
    <property type="entry name" value="FLYWCH"/>
    <property type="match status" value="4"/>
</dbReference>
<evidence type="ECO:0000259" key="4">
    <source>
        <dbReference type="Pfam" id="PF04500"/>
    </source>
</evidence>
<proteinExistence type="predicted"/>
<feature type="domain" description="FLYWCH-type" evidence="4">
    <location>
        <begin position="405"/>
        <end position="464"/>
    </location>
</feature>
<keyword evidence="1" id="KW-0479">Metal-binding</keyword>
<dbReference type="Proteomes" id="UP000037510">
    <property type="component" value="Unassembled WGS sequence"/>
</dbReference>
<feature type="domain" description="FLYWCH-type" evidence="4">
    <location>
        <begin position="131"/>
        <end position="195"/>
    </location>
</feature>
<dbReference type="GO" id="GO:0008270">
    <property type="term" value="F:zinc ion binding"/>
    <property type="evidence" value="ECO:0007669"/>
    <property type="project" value="UniProtKB-KW"/>
</dbReference>
<feature type="domain" description="FLYWCH-type" evidence="4">
    <location>
        <begin position="484"/>
        <end position="543"/>
    </location>
</feature>
<accession>A0A0L7LG90</accession>
<dbReference type="InterPro" id="IPR007588">
    <property type="entry name" value="Znf_FLYWCH"/>
</dbReference>
<feature type="non-terminal residue" evidence="5">
    <location>
        <position position="678"/>
    </location>
</feature>
<name>A0A0L7LG90_OPEBR</name>
<evidence type="ECO:0000256" key="1">
    <source>
        <dbReference type="ARBA" id="ARBA00022723"/>
    </source>
</evidence>